<comment type="caution">
    <text evidence="2">The sequence shown here is derived from an EMBL/GenBank/DDBJ whole genome shotgun (WGS) entry which is preliminary data.</text>
</comment>
<feature type="chain" id="PRO_5046400164" evidence="1">
    <location>
        <begin position="31"/>
        <end position="130"/>
    </location>
</feature>
<accession>A0ABW2CJ18</accession>
<evidence type="ECO:0000313" key="2">
    <source>
        <dbReference type="EMBL" id="MFC6880965.1"/>
    </source>
</evidence>
<dbReference type="RefSeq" id="WP_160826420.1">
    <property type="nucleotide sequence ID" value="NZ_JBHSXE010000001.1"/>
</dbReference>
<keyword evidence="3" id="KW-1185">Reference proteome</keyword>
<dbReference type="Proteomes" id="UP001596380">
    <property type="component" value="Unassembled WGS sequence"/>
</dbReference>
<keyword evidence="1" id="KW-0732">Signal</keyword>
<name>A0ABW2CJ18_9ACTN</name>
<feature type="signal peptide" evidence="1">
    <location>
        <begin position="1"/>
        <end position="30"/>
    </location>
</feature>
<reference evidence="3" key="1">
    <citation type="journal article" date="2019" name="Int. J. Syst. Evol. Microbiol.">
        <title>The Global Catalogue of Microorganisms (GCM) 10K type strain sequencing project: providing services to taxonomists for standard genome sequencing and annotation.</title>
        <authorList>
            <consortium name="The Broad Institute Genomics Platform"/>
            <consortium name="The Broad Institute Genome Sequencing Center for Infectious Disease"/>
            <person name="Wu L."/>
            <person name="Ma J."/>
        </authorList>
    </citation>
    <scope>NUCLEOTIDE SEQUENCE [LARGE SCALE GENOMIC DNA]</scope>
    <source>
        <strain evidence="3">JCM 3369</strain>
    </source>
</reference>
<organism evidence="2 3">
    <name type="scientific">Actinomadura yumaensis</name>
    <dbReference type="NCBI Taxonomy" id="111807"/>
    <lineage>
        <taxon>Bacteria</taxon>
        <taxon>Bacillati</taxon>
        <taxon>Actinomycetota</taxon>
        <taxon>Actinomycetes</taxon>
        <taxon>Streptosporangiales</taxon>
        <taxon>Thermomonosporaceae</taxon>
        <taxon>Actinomadura</taxon>
    </lineage>
</organism>
<proteinExistence type="predicted"/>
<dbReference type="EMBL" id="JBHSXS010000006">
    <property type="protein sequence ID" value="MFC6880965.1"/>
    <property type="molecule type" value="Genomic_DNA"/>
</dbReference>
<sequence>MQGIQKRLAGLSVVGLALGLVAGSAGTATAAGAGVAQTGSVFFYENSDFTGRTISIRYTGCSMVVRDPFPTHTIGSFDNRPPAGCQVALLDRVAGSTVLCAGRGQVPAPFRRPSTVLIKPGVSRPCGIGA</sequence>
<evidence type="ECO:0000256" key="1">
    <source>
        <dbReference type="SAM" id="SignalP"/>
    </source>
</evidence>
<evidence type="ECO:0000313" key="3">
    <source>
        <dbReference type="Proteomes" id="UP001596380"/>
    </source>
</evidence>
<gene>
    <name evidence="2" type="ORF">ACFQKB_14445</name>
</gene>
<protein>
    <submittedName>
        <fullName evidence="2">Uncharacterized protein</fullName>
    </submittedName>
</protein>